<dbReference type="PANTHER" id="PTHR30408">
    <property type="entry name" value="TYPE-1 RESTRICTION ENZYME ECOKI SPECIFICITY PROTEIN"/>
    <property type="match status" value="1"/>
</dbReference>
<dbReference type="Gene3D" id="1.10.287.1120">
    <property type="entry name" value="Bipartite methylase S protein"/>
    <property type="match status" value="1"/>
</dbReference>
<protein>
    <recommendedName>
        <fullName evidence="4">Type I restriction modification DNA specificity domain-containing protein</fullName>
    </recommendedName>
</protein>
<dbReference type="InterPro" id="IPR000055">
    <property type="entry name" value="Restrct_endonuc_typeI_TRD"/>
</dbReference>
<evidence type="ECO:0000313" key="6">
    <source>
        <dbReference type="Proteomes" id="UP000242958"/>
    </source>
</evidence>
<dbReference type="PANTHER" id="PTHR30408:SF13">
    <property type="entry name" value="TYPE I RESTRICTION ENZYME HINDI SPECIFICITY SUBUNIT"/>
    <property type="match status" value="1"/>
</dbReference>
<dbReference type="SUPFAM" id="SSF116734">
    <property type="entry name" value="DNA methylase specificity domain"/>
    <property type="match status" value="2"/>
</dbReference>
<dbReference type="CDD" id="cd17288">
    <property type="entry name" value="RMtype1_S_LlaAI06ORF1089P_TRD1-CR1_like"/>
    <property type="match status" value="1"/>
</dbReference>
<proteinExistence type="inferred from homology"/>
<feature type="domain" description="Type I restriction modification DNA specificity" evidence="4">
    <location>
        <begin position="6"/>
        <end position="156"/>
    </location>
</feature>
<comment type="caution">
    <text evidence="5">The sequence shown here is derived from an EMBL/GenBank/DDBJ whole genome shotgun (WGS) entry which is preliminary data.</text>
</comment>
<dbReference type="Gene3D" id="3.90.220.20">
    <property type="entry name" value="DNA methylase specificity domains"/>
    <property type="match status" value="2"/>
</dbReference>
<sequence length="391" mass="44770">MKCKRYALSELAIIKYGKNQKKVLSEDGNIPIYGTGGLMGYATTALYDKPSVLIGRKGTIGKVKYVEHPFWTVDTLFYTIINTDIVIPKYLYYVMSLIDLNNYNEGTTIPSLRTETLNRLEFDIPSIEEQEIVLSCLNPIDKKIELNNAINNNLEKQAVLLFKKWFIEFDNSSKNMLETRFGLVPESFKLLKNGELPLVVTDYVANGSFASLKANVTLYQEPNYAYFIRNTDLKSGTFEVFVDEHSYNFLSKSTLYGGEIIISNVGDVGSVFLCPKLDKPMTLGNNIIMLRPEQENLRYYLYIWFKWLYGQSLIQGIKGGSAQPKFNKTDFKNLPIFLPPDDLLEQFHQIVKPMFELINENNTENQALTRTRDTILPRLMLGELDVSDIEI</sequence>
<gene>
    <name evidence="5" type="ORF">CAL30_02325</name>
</gene>
<dbReference type="EMBL" id="NFMF01000003">
    <property type="protein sequence ID" value="PNH22119.1"/>
    <property type="molecule type" value="Genomic_DNA"/>
</dbReference>
<dbReference type="InterPro" id="IPR052021">
    <property type="entry name" value="Type-I_RS_S_subunit"/>
</dbReference>
<evidence type="ECO:0000259" key="4">
    <source>
        <dbReference type="Pfam" id="PF01420"/>
    </source>
</evidence>
<name>A0A2J8BBH5_9FIRM</name>
<accession>A0A2J8BBH5</accession>
<feature type="domain" description="Type I restriction modification DNA specificity" evidence="4">
    <location>
        <begin position="213"/>
        <end position="366"/>
    </location>
</feature>
<reference evidence="5 6" key="1">
    <citation type="submission" date="2017-05" db="EMBL/GenBank/DDBJ databases">
        <authorList>
            <person name="Song R."/>
            <person name="Chenine A.L."/>
            <person name="Ruprecht R.M."/>
        </authorList>
    </citation>
    <scope>NUCLEOTIDE SEQUENCE [LARGE SCALE GENOMIC DNA]</scope>
    <source>
        <strain evidence="5 6">KA00229</strain>
    </source>
</reference>
<evidence type="ECO:0000256" key="3">
    <source>
        <dbReference type="ARBA" id="ARBA00023125"/>
    </source>
</evidence>
<dbReference type="GO" id="GO:0009307">
    <property type="term" value="P:DNA restriction-modification system"/>
    <property type="evidence" value="ECO:0007669"/>
    <property type="project" value="UniProtKB-KW"/>
</dbReference>
<dbReference type="AlphaFoldDB" id="A0A2J8BBH5"/>
<dbReference type="GO" id="GO:0003677">
    <property type="term" value="F:DNA binding"/>
    <property type="evidence" value="ECO:0007669"/>
    <property type="project" value="UniProtKB-KW"/>
</dbReference>
<evidence type="ECO:0000313" key="5">
    <source>
        <dbReference type="EMBL" id="PNH22119.1"/>
    </source>
</evidence>
<dbReference type="Proteomes" id="UP000242958">
    <property type="component" value="Unassembled WGS sequence"/>
</dbReference>
<organism evidence="5 6">
    <name type="scientific">Megasphaera hutchinsoni</name>
    <dbReference type="NCBI Taxonomy" id="1588748"/>
    <lineage>
        <taxon>Bacteria</taxon>
        <taxon>Bacillati</taxon>
        <taxon>Bacillota</taxon>
        <taxon>Negativicutes</taxon>
        <taxon>Veillonellales</taxon>
        <taxon>Veillonellaceae</taxon>
        <taxon>Megasphaera</taxon>
    </lineage>
</organism>
<dbReference type="RefSeq" id="WP_102889171.1">
    <property type="nucleotide sequence ID" value="NZ_NFMF01000003.1"/>
</dbReference>
<keyword evidence="3" id="KW-0238">DNA-binding</keyword>
<evidence type="ECO:0000256" key="1">
    <source>
        <dbReference type="ARBA" id="ARBA00010923"/>
    </source>
</evidence>
<evidence type="ECO:0000256" key="2">
    <source>
        <dbReference type="ARBA" id="ARBA00022747"/>
    </source>
</evidence>
<dbReference type="Pfam" id="PF01420">
    <property type="entry name" value="Methylase_S"/>
    <property type="match status" value="2"/>
</dbReference>
<keyword evidence="2" id="KW-0680">Restriction system</keyword>
<comment type="similarity">
    <text evidence="1">Belongs to the type-I restriction system S methylase family.</text>
</comment>
<dbReference type="InterPro" id="IPR044946">
    <property type="entry name" value="Restrct_endonuc_typeI_TRD_sf"/>
</dbReference>